<dbReference type="HOGENOM" id="CLU_117100_2_0_4"/>
<accession>F5Y1Y7</accession>
<dbReference type="EMBL" id="CP000245">
    <property type="protein sequence ID" value="AEG93571.1"/>
    <property type="molecule type" value="Genomic_DNA"/>
</dbReference>
<organism evidence="2 3">
    <name type="scientific">Ramlibacter tataouinensis (strain ATCC BAA-407 / DSM 14655 / LMG 21543 / TTB310)</name>
    <dbReference type="NCBI Taxonomy" id="365046"/>
    <lineage>
        <taxon>Bacteria</taxon>
        <taxon>Pseudomonadati</taxon>
        <taxon>Pseudomonadota</taxon>
        <taxon>Betaproteobacteria</taxon>
        <taxon>Burkholderiales</taxon>
        <taxon>Comamonadaceae</taxon>
        <taxon>Ramlibacter</taxon>
    </lineage>
</organism>
<name>F5Y1Y7_RAMTT</name>
<proteinExistence type="predicted"/>
<evidence type="ECO:0008006" key="4">
    <source>
        <dbReference type="Google" id="ProtNLM"/>
    </source>
</evidence>
<dbReference type="Proteomes" id="UP000008385">
    <property type="component" value="Chromosome"/>
</dbReference>
<sequence length="158" mass="17019">MRSLRAFGLAAGIALAAAGHAAHAQQAPHDPQTQMLPDARGAVPWSLLTRTSIQKVDGRLGPKFPDALRPLHGQTVKLQGYIIPLEPGLKHRRLLLSAWSPSCPFCLTAGPEAMVEVQMRRAVAHSLDAIVLQGRLQLLDNDPAGLFYRLVDAEPAAL</sequence>
<dbReference type="eggNOG" id="COG3495">
    <property type="taxonomic scope" value="Bacteria"/>
</dbReference>
<feature type="signal peptide" evidence="1">
    <location>
        <begin position="1"/>
        <end position="24"/>
    </location>
</feature>
<evidence type="ECO:0000256" key="1">
    <source>
        <dbReference type="SAM" id="SignalP"/>
    </source>
</evidence>
<protein>
    <recommendedName>
        <fullName evidence="4">DUF3299 domain-containing protein</fullName>
    </recommendedName>
</protein>
<dbReference type="Gene3D" id="2.40.50.870">
    <property type="entry name" value="Protein of unknown function (DUF3299)"/>
    <property type="match status" value="1"/>
</dbReference>
<gene>
    <name evidence="2" type="ordered locus">Rta_24730</name>
</gene>
<dbReference type="KEGG" id="rta:Rta_24730"/>
<evidence type="ECO:0000313" key="2">
    <source>
        <dbReference type="EMBL" id="AEG93571.1"/>
    </source>
</evidence>
<keyword evidence="3" id="KW-1185">Reference proteome</keyword>
<dbReference type="AlphaFoldDB" id="F5Y1Y7"/>
<keyword evidence="1" id="KW-0732">Signal</keyword>
<evidence type="ECO:0000313" key="3">
    <source>
        <dbReference type="Proteomes" id="UP000008385"/>
    </source>
</evidence>
<feature type="chain" id="PRO_5003334912" description="DUF3299 domain-containing protein" evidence="1">
    <location>
        <begin position="25"/>
        <end position="158"/>
    </location>
</feature>
<reference evidence="2 3" key="2">
    <citation type="journal article" date="2011" name="PLoS ONE">
        <title>The Cyst-Dividing Bacterium Ramlibacter tataouinensis TTB310 Genome Reveals a Well-Stocked Toolbox for Adaptation to a Desert Environment.</title>
        <authorList>
            <person name="De Luca G."/>
            <person name="Barakat M."/>
            <person name="Ortet P."/>
            <person name="Fochesato S."/>
            <person name="Jourlin-Castelli C."/>
            <person name="Ansaldi M."/>
            <person name="Py B."/>
            <person name="Fichant G."/>
            <person name="Coutinho P.M."/>
            <person name="Voulhoux R."/>
            <person name="Bastien O."/>
            <person name="Marechal E."/>
            <person name="Henrissat B."/>
            <person name="Quentin Y."/>
            <person name="Noirot P."/>
            <person name="Filloux A."/>
            <person name="Mejean V."/>
            <person name="Dubow M.S."/>
            <person name="Barras F."/>
            <person name="Barbe V."/>
            <person name="Weissenbach J."/>
            <person name="Mihalcescu I."/>
            <person name="Vermeglio A."/>
            <person name="Achouak W."/>
            <person name="Heulin T."/>
        </authorList>
    </citation>
    <scope>NUCLEOTIDE SEQUENCE [LARGE SCALE GENOMIC DNA]</scope>
    <source>
        <strain evidence="3">ATCC BAA-407 / DSM 14655 / LMG 21543 / TTB310</strain>
    </source>
</reference>
<dbReference type="STRING" id="365046.Rta_24730"/>
<reference evidence="3" key="1">
    <citation type="submission" date="2006-01" db="EMBL/GenBank/DDBJ databases">
        <title>Genome of the cyst-dividing bacterium Ramlibacter tataouinensis.</title>
        <authorList>
            <person name="Barakat M."/>
            <person name="Ortet P."/>
            <person name="De Luca G."/>
            <person name="Jourlin-Castelli C."/>
            <person name="Ansaldi M."/>
            <person name="Py B."/>
            <person name="Fichant G."/>
            <person name="Coutinho P."/>
            <person name="Voulhoux R."/>
            <person name="Bastien O."/>
            <person name="Roy S."/>
            <person name="Marechal E."/>
            <person name="Henrissat B."/>
            <person name="Quentin Y."/>
            <person name="Noirot P."/>
            <person name="Filloux A."/>
            <person name="Mejean V."/>
            <person name="DuBow M."/>
            <person name="Barras F."/>
            <person name="Heulin T."/>
        </authorList>
    </citation>
    <scope>NUCLEOTIDE SEQUENCE [LARGE SCALE GENOMIC DNA]</scope>
    <source>
        <strain evidence="3">ATCC BAA-407 / DSM 14655 / LMG 21543 / TTB310</strain>
    </source>
</reference>